<protein>
    <submittedName>
        <fullName evidence="1">Uncharacterized protein</fullName>
    </submittedName>
</protein>
<reference evidence="1 2" key="1">
    <citation type="journal article" date="2019" name="Int. J. Syst. Evol. Microbiol.">
        <title>Capsulimonas corticalis gen. nov., sp. nov., an aerobic capsulated bacterium, of a novel bacterial order, Capsulimonadales ord. nov., of the class Armatimonadia of the phylum Armatimonadetes.</title>
        <authorList>
            <person name="Li J."/>
            <person name="Kudo C."/>
            <person name="Tonouchi A."/>
        </authorList>
    </citation>
    <scope>NUCLEOTIDE SEQUENCE [LARGE SCALE GENOMIC DNA]</scope>
    <source>
        <strain evidence="1 2">AX-7</strain>
    </source>
</reference>
<dbReference type="AlphaFoldDB" id="A0A402D702"/>
<keyword evidence="2" id="KW-1185">Reference proteome</keyword>
<accession>A0A402D702</accession>
<evidence type="ECO:0000313" key="1">
    <source>
        <dbReference type="EMBL" id="BDI29321.1"/>
    </source>
</evidence>
<name>A0A402D702_9BACT</name>
<sequence>MNSLYFENSLSVEKLDGADLRISLITGHHLFCKFVASWDGEDQLAVNFTTTDFIDMPTILHNVDIRPRTILEFVRYAVCSLPCAAWGSLRRVSFLTVRAREGKFYILGSQIYIGAHNANHEFERWSQVKKDC</sequence>
<dbReference type="KEGG" id="ccot:CCAX7_13720"/>
<organism evidence="1 2">
    <name type="scientific">Capsulimonas corticalis</name>
    <dbReference type="NCBI Taxonomy" id="2219043"/>
    <lineage>
        <taxon>Bacteria</taxon>
        <taxon>Bacillati</taxon>
        <taxon>Armatimonadota</taxon>
        <taxon>Armatimonadia</taxon>
        <taxon>Capsulimonadales</taxon>
        <taxon>Capsulimonadaceae</taxon>
        <taxon>Capsulimonas</taxon>
    </lineage>
</organism>
<proteinExistence type="predicted"/>
<dbReference type="EMBL" id="AP025739">
    <property type="protein sequence ID" value="BDI29321.1"/>
    <property type="molecule type" value="Genomic_DNA"/>
</dbReference>
<gene>
    <name evidence="1" type="ORF">CCAX7_13720</name>
</gene>
<evidence type="ECO:0000313" key="2">
    <source>
        <dbReference type="Proteomes" id="UP000287394"/>
    </source>
</evidence>
<dbReference type="Proteomes" id="UP000287394">
    <property type="component" value="Chromosome"/>
</dbReference>